<evidence type="ECO:0008006" key="4">
    <source>
        <dbReference type="Google" id="ProtNLM"/>
    </source>
</evidence>
<dbReference type="AlphaFoldDB" id="A0A9R1AD70"/>
<sequence>MAAAPHVVILTSSGLGHVLPVSELAKRLAVHHSFTVTIVTYASLSTPGHSSRLASLPPGVSVAALPEVSIDDLPADAHLVTRILTVISRAMPQLRDLLRSLLDSPAGITAFVTDLLCPAALAIGKEMGLPGYVFYTSSLMSLLSFLYIPELARTTTCECRDLPEPVLPSGCVPLHGADLLEPLRTAPTPCTSS</sequence>
<dbReference type="OMA" id="PMANELN"/>
<keyword evidence="3" id="KW-1185">Reference proteome</keyword>
<dbReference type="Proteomes" id="UP000324705">
    <property type="component" value="Chromosome 7B"/>
</dbReference>
<protein>
    <recommendedName>
        <fullName evidence="4">Glycosyltransferase</fullName>
    </recommendedName>
</protein>
<dbReference type="EMBL" id="LT934124">
    <property type="protein sequence ID" value="VAI93164.1"/>
    <property type="molecule type" value="Genomic_DNA"/>
</dbReference>
<evidence type="ECO:0000256" key="1">
    <source>
        <dbReference type="ARBA" id="ARBA00022676"/>
    </source>
</evidence>
<gene>
    <name evidence="2" type="ORF">TRITD_7Bv1G218210</name>
</gene>
<reference evidence="2 3" key="1">
    <citation type="submission" date="2017-09" db="EMBL/GenBank/DDBJ databases">
        <authorList>
            <consortium name="International Durum Wheat Genome Sequencing Consortium (IDWGSC)"/>
            <person name="Milanesi L."/>
        </authorList>
    </citation>
    <scope>NUCLEOTIDE SEQUENCE [LARGE SCALE GENOMIC DNA]</scope>
    <source>
        <strain evidence="3">cv. Svevo</strain>
    </source>
</reference>
<evidence type="ECO:0000313" key="3">
    <source>
        <dbReference type="Proteomes" id="UP000324705"/>
    </source>
</evidence>
<organism evidence="2 3">
    <name type="scientific">Triticum turgidum subsp. durum</name>
    <name type="common">Durum wheat</name>
    <name type="synonym">Triticum durum</name>
    <dbReference type="NCBI Taxonomy" id="4567"/>
    <lineage>
        <taxon>Eukaryota</taxon>
        <taxon>Viridiplantae</taxon>
        <taxon>Streptophyta</taxon>
        <taxon>Embryophyta</taxon>
        <taxon>Tracheophyta</taxon>
        <taxon>Spermatophyta</taxon>
        <taxon>Magnoliopsida</taxon>
        <taxon>Liliopsida</taxon>
        <taxon>Poales</taxon>
        <taxon>Poaceae</taxon>
        <taxon>BOP clade</taxon>
        <taxon>Pooideae</taxon>
        <taxon>Triticodae</taxon>
        <taxon>Triticeae</taxon>
        <taxon>Triticinae</taxon>
        <taxon>Triticum</taxon>
    </lineage>
</organism>
<dbReference type="GO" id="GO:0016757">
    <property type="term" value="F:glycosyltransferase activity"/>
    <property type="evidence" value="ECO:0007669"/>
    <property type="project" value="UniProtKB-KW"/>
</dbReference>
<proteinExistence type="predicted"/>
<keyword evidence="1" id="KW-0328">Glycosyltransferase</keyword>
<dbReference type="Gene3D" id="3.40.50.2000">
    <property type="entry name" value="Glycogen Phosphorylase B"/>
    <property type="match status" value="1"/>
</dbReference>
<name>A0A9R1AD70_TRITD</name>
<evidence type="ECO:0000313" key="2">
    <source>
        <dbReference type="EMBL" id="VAI93164.1"/>
    </source>
</evidence>
<dbReference type="Gramene" id="TRITD7Bv1G218210.1">
    <property type="protein sequence ID" value="TRITD7Bv1G218210.1"/>
    <property type="gene ID" value="TRITD7Bv1G218210"/>
</dbReference>
<accession>A0A9R1AD70</accession>
<dbReference type="PANTHER" id="PTHR48046:SF1">
    <property type="entry name" value="GLYCOSYLTRANSFERASE-RELATED"/>
    <property type="match status" value="1"/>
</dbReference>
<keyword evidence="1" id="KW-0808">Transferase</keyword>
<dbReference type="PANTHER" id="PTHR48046">
    <property type="entry name" value="UDP-GLYCOSYLTRANSFERASE 72E1"/>
    <property type="match status" value="1"/>
</dbReference>
<dbReference type="SUPFAM" id="SSF53756">
    <property type="entry name" value="UDP-Glycosyltransferase/glycogen phosphorylase"/>
    <property type="match status" value="1"/>
</dbReference>